<dbReference type="PATRIC" id="fig|742726.3.peg.1783"/>
<sequence length="196" mass="22391">MKYIGITEERPIEQENRLITALLDNGLDLIHLRKPKYSGEKTEQLLLSIPPRYYARIVLHDHFELAEKYRLAGVHLNGRNPHYRPLSNDYIPTLSRSCHSIEELADGQQYDYLFLSPIFDSISKKGYRSAFSPEQLTKAGKEGVINERVIALGGITPEKKTAIKDWNFGGIAVLGFLWQEPTIAGVIRQLTRLRND</sequence>
<dbReference type="eggNOG" id="COG0352">
    <property type="taxonomic scope" value="Bacteria"/>
</dbReference>
<dbReference type="Pfam" id="PF02581">
    <property type="entry name" value="TMP-TENI"/>
    <property type="match status" value="1"/>
</dbReference>
<dbReference type="GO" id="GO:0005737">
    <property type="term" value="C:cytoplasm"/>
    <property type="evidence" value="ECO:0007669"/>
    <property type="project" value="TreeGrafter"/>
</dbReference>
<keyword evidence="5" id="KW-1185">Reference proteome</keyword>
<dbReference type="InterPro" id="IPR013785">
    <property type="entry name" value="Aldolase_TIM"/>
</dbReference>
<evidence type="ECO:0000256" key="1">
    <source>
        <dbReference type="ARBA" id="ARBA00004948"/>
    </source>
</evidence>
<dbReference type="CDD" id="cd00564">
    <property type="entry name" value="TMP_TenI"/>
    <property type="match status" value="1"/>
</dbReference>
<dbReference type="InterPro" id="IPR036206">
    <property type="entry name" value="ThiamineP_synth_sf"/>
</dbReference>
<evidence type="ECO:0000313" key="4">
    <source>
        <dbReference type="EMBL" id="EJZ63862.1"/>
    </source>
</evidence>
<dbReference type="Gene3D" id="3.20.20.70">
    <property type="entry name" value="Aldolase class I"/>
    <property type="match status" value="1"/>
</dbReference>
<evidence type="ECO:0000313" key="5">
    <source>
        <dbReference type="Proteomes" id="UP000006044"/>
    </source>
</evidence>
<dbReference type="AlphaFoldDB" id="K0WX97"/>
<reference evidence="4 5" key="1">
    <citation type="submission" date="2012-08" db="EMBL/GenBank/DDBJ databases">
        <title>The Genome Sequence of Barnesiella intestinihominis YIT 11860.</title>
        <authorList>
            <consortium name="The Broad Institute Genome Sequencing Platform"/>
            <person name="Earl A."/>
            <person name="Ward D."/>
            <person name="Feldgarden M."/>
            <person name="Gevers D."/>
            <person name="Morotomi M."/>
            <person name="Walker B."/>
            <person name="Young S.K."/>
            <person name="Zeng Q."/>
            <person name="Gargeya S."/>
            <person name="Fitzgerald M."/>
            <person name="Haas B."/>
            <person name="Abouelleil A."/>
            <person name="Alvarado L."/>
            <person name="Arachchi H.M."/>
            <person name="Berlin A.M."/>
            <person name="Chapman S.B."/>
            <person name="Goldberg J."/>
            <person name="Griggs A."/>
            <person name="Gujja S."/>
            <person name="Hansen M."/>
            <person name="Howarth C."/>
            <person name="Imamovic A."/>
            <person name="Larimer J."/>
            <person name="McCowen C."/>
            <person name="Montmayeur A."/>
            <person name="Murphy C."/>
            <person name="Neiman D."/>
            <person name="Pearson M."/>
            <person name="Priest M."/>
            <person name="Roberts A."/>
            <person name="Saif S."/>
            <person name="Shea T."/>
            <person name="Sisk P."/>
            <person name="Sykes S."/>
            <person name="Wortman J."/>
            <person name="Nusbaum C."/>
            <person name="Birren B."/>
        </authorList>
    </citation>
    <scope>NUCLEOTIDE SEQUENCE [LARGE SCALE GENOMIC DNA]</scope>
    <source>
        <strain evidence="4 5">YIT 11860</strain>
    </source>
</reference>
<feature type="domain" description="Thiamine phosphate synthase/TenI" evidence="3">
    <location>
        <begin position="6"/>
        <end position="174"/>
    </location>
</feature>
<evidence type="ECO:0000259" key="3">
    <source>
        <dbReference type="Pfam" id="PF02581"/>
    </source>
</evidence>
<comment type="caution">
    <text evidence="4">The sequence shown here is derived from an EMBL/GenBank/DDBJ whole genome shotgun (WGS) entry which is preliminary data.</text>
</comment>
<dbReference type="InterPro" id="IPR022998">
    <property type="entry name" value="ThiamineP_synth_TenI"/>
</dbReference>
<proteinExistence type="predicted"/>
<dbReference type="OrthoDB" id="9812206at2"/>
<dbReference type="HOGENOM" id="CLU_018272_4_0_10"/>
<dbReference type="GO" id="GO:0004789">
    <property type="term" value="F:thiamine-phosphate diphosphorylase activity"/>
    <property type="evidence" value="ECO:0007669"/>
    <property type="project" value="TreeGrafter"/>
</dbReference>
<protein>
    <recommendedName>
        <fullName evidence="3">Thiamine phosphate synthase/TenI domain-containing protein</fullName>
    </recommendedName>
</protein>
<keyword evidence="2" id="KW-0784">Thiamine biosynthesis</keyword>
<accession>K0WX97</accession>
<dbReference type="GO" id="GO:0009228">
    <property type="term" value="P:thiamine biosynthetic process"/>
    <property type="evidence" value="ECO:0007669"/>
    <property type="project" value="UniProtKB-KW"/>
</dbReference>
<dbReference type="EMBL" id="ADLE01000011">
    <property type="protein sequence ID" value="EJZ63862.1"/>
    <property type="molecule type" value="Genomic_DNA"/>
</dbReference>
<dbReference type="PANTHER" id="PTHR20857:SF15">
    <property type="entry name" value="THIAMINE-PHOSPHATE SYNTHASE"/>
    <property type="match status" value="1"/>
</dbReference>
<comment type="pathway">
    <text evidence="1">Cofactor biosynthesis; thiamine diphosphate biosynthesis.</text>
</comment>
<organism evidence="4 5">
    <name type="scientific">Barnesiella intestinihominis YIT 11860</name>
    <dbReference type="NCBI Taxonomy" id="742726"/>
    <lineage>
        <taxon>Bacteria</taxon>
        <taxon>Pseudomonadati</taxon>
        <taxon>Bacteroidota</taxon>
        <taxon>Bacteroidia</taxon>
        <taxon>Bacteroidales</taxon>
        <taxon>Barnesiellaceae</taxon>
        <taxon>Barnesiella</taxon>
    </lineage>
</organism>
<dbReference type="PANTHER" id="PTHR20857">
    <property type="entry name" value="THIAMINE-PHOSPHATE PYROPHOSPHORYLASE"/>
    <property type="match status" value="1"/>
</dbReference>
<evidence type="ECO:0000256" key="2">
    <source>
        <dbReference type="ARBA" id="ARBA00022977"/>
    </source>
</evidence>
<dbReference type="Proteomes" id="UP000006044">
    <property type="component" value="Unassembled WGS sequence"/>
</dbReference>
<dbReference type="SUPFAM" id="SSF51391">
    <property type="entry name" value="Thiamin phosphate synthase"/>
    <property type="match status" value="1"/>
</dbReference>
<dbReference type="STRING" id="742726.HMPREF9448_01701"/>
<name>K0WX97_9BACT</name>
<gene>
    <name evidence="4" type="ORF">HMPREF9448_01701</name>
</gene>